<dbReference type="GO" id="GO:0000271">
    <property type="term" value="P:polysaccharide biosynthetic process"/>
    <property type="evidence" value="ECO:0007669"/>
    <property type="project" value="TreeGrafter"/>
</dbReference>
<reference evidence="6" key="1">
    <citation type="submission" date="2017-06" db="EMBL/GenBank/DDBJ databases">
        <title>Whole genome sequence of Laribacter hongkongensis LHGZ1.</title>
        <authorList>
            <person name="Chen D."/>
            <person name="Wu H."/>
            <person name="Chen J."/>
        </authorList>
    </citation>
    <scope>NUCLEOTIDE SEQUENCE [LARGE SCALE GENOMIC DNA]</scope>
    <source>
        <strain evidence="6">LHGZ1</strain>
    </source>
</reference>
<keyword evidence="5" id="KW-0808">Transferase</keyword>
<dbReference type="GO" id="GO:0030170">
    <property type="term" value="F:pyridoxal phosphate binding"/>
    <property type="evidence" value="ECO:0007669"/>
    <property type="project" value="TreeGrafter"/>
</dbReference>
<dbReference type="PANTHER" id="PTHR30244:SF34">
    <property type="entry name" value="DTDP-4-AMINO-4,6-DIDEOXYGALACTOSE TRANSAMINASE"/>
    <property type="match status" value="1"/>
</dbReference>
<evidence type="ECO:0000256" key="3">
    <source>
        <dbReference type="PIRSR" id="PIRSR000390-2"/>
    </source>
</evidence>
<evidence type="ECO:0000256" key="2">
    <source>
        <dbReference type="PIRSR" id="PIRSR000390-1"/>
    </source>
</evidence>
<dbReference type="OrthoDB" id="9804264at2"/>
<dbReference type="Gene3D" id="3.90.1150.10">
    <property type="entry name" value="Aspartate Aminotransferase, domain 1"/>
    <property type="match status" value="1"/>
</dbReference>
<feature type="modified residue" description="N6-(pyridoxal phosphate)lysine" evidence="3">
    <location>
        <position position="186"/>
    </location>
</feature>
<evidence type="ECO:0000313" key="5">
    <source>
        <dbReference type="EMBL" id="ASJ23654.1"/>
    </source>
</evidence>
<dbReference type="Proteomes" id="UP000197424">
    <property type="component" value="Chromosome"/>
</dbReference>
<evidence type="ECO:0000313" key="6">
    <source>
        <dbReference type="Proteomes" id="UP000197424"/>
    </source>
</evidence>
<comment type="similarity">
    <text evidence="1 4">Belongs to the DegT/DnrJ/EryC1 family.</text>
</comment>
<dbReference type="PANTHER" id="PTHR30244">
    <property type="entry name" value="TRANSAMINASE"/>
    <property type="match status" value="1"/>
</dbReference>
<gene>
    <name evidence="5" type="ORF">LHGZ1_0823</name>
</gene>
<keyword evidence="3 4" id="KW-0663">Pyridoxal phosphate</keyword>
<dbReference type="EMBL" id="CP022115">
    <property type="protein sequence ID" value="ASJ23654.1"/>
    <property type="molecule type" value="Genomic_DNA"/>
</dbReference>
<name>A0A248LGQ4_9NEIS</name>
<proteinExistence type="inferred from homology"/>
<protein>
    <submittedName>
        <fullName evidence="5">DegT/DnrJ/EryC1/StrS aminotransferase</fullName>
    </submittedName>
</protein>
<dbReference type="AlphaFoldDB" id="A0A248LGQ4"/>
<dbReference type="InterPro" id="IPR000653">
    <property type="entry name" value="DegT/StrS_aminotransferase"/>
</dbReference>
<dbReference type="InterPro" id="IPR015421">
    <property type="entry name" value="PyrdxlP-dep_Trfase_major"/>
</dbReference>
<evidence type="ECO:0000256" key="1">
    <source>
        <dbReference type="ARBA" id="ARBA00037999"/>
    </source>
</evidence>
<keyword evidence="5" id="KW-0032">Aminotransferase</keyword>
<dbReference type="GO" id="GO:0008483">
    <property type="term" value="F:transaminase activity"/>
    <property type="evidence" value="ECO:0007669"/>
    <property type="project" value="UniProtKB-KW"/>
</dbReference>
<dbReference type="RefSeq" id="WP_088860225.1">
    <property type="nucleotide sequence ID" value="NZ_CP022115.1"/>
</dbReference>
<accession>A0A248LGQ4</accession>
<dbReference type="SUPFAM" id="SSF53383">
    <property type="entry name" value="PLP-dependent transferases"/>
    <property type="match status" value="1"/>
</dbReference>
<dbReference type="InterPro" id="IPR015424">
    <property type="entry name" value="PyrdxlP-dep_Trfase"/>
</dbReference>
<feature type="active site" description="Proton acceptor" evidence="2">
    <location>
        <position position="186"/>
    </location>
</feature>
<dbReference type="Gene3D" id="3.40.640.10">
    <property type="entry name" value="Type I PLP-dependent aspartate aminotransferase-like (Major domain)"/>
    <property type="match status" value="1"/>
</dbReference>
<organism evidence="5 6">
    <name type="scientific">Laribacter hongkongensis</name>
    <dbReference type="NCBI Taxonomy" id="168471"/>
    <lineage>
        <taxon>Bacteria</taxon>
        <taxon>Pseudomonadati</taxon>
        <taxon>Pseudomonadota</taxon>
        <taxon>Betaproteobacteria</taxon>
        <taxon>Neisseriales</taxon>
        <taxon>Aquaspirillaceae</taxon>
        <taxon>Laribacter</taxon>
    </lineage>
</organism>
<dbReference type="Pfam" id="PF01041">
    <property type="entry name" value="DegT_DnrJ_EryC1"/>
    <property type="match status" value="2"/>
</dbReference>
<evidence type="ECO:0000256" key="4">
    <source>
        <dbReference type="RuleBase" id="RU004508"/>
    </source>
</evidence>
<dbReference type="PIRSF" id="PIRSF000390">
    <property type="entry name" value="PLP_StrS"/>
    <property type="match status" value="1"/>
</dbReference>
<dbReference type="InterPro" id="IPR015422">
    <property type="entry name" value="PyrdxlP-dep_Trfase_small"/>
</dbReference>
<sequence>MTTLPAPLLSATLDRHDLETAERWLADPQLGNDTRLTGDWESRFARWLGGGTARAFMGGRAALLAVVRALGLGQGDEVIVPAFSCQCVANAIRFAGASVRYADIETDSFGLDLEATRAALGPATRAILLQHTFGLPSRDTAGLLQLAHERGLWVIEDCAHALGARWQGRLLGTLGDAAVFSFERSKIITCIHGGMAVVHDPYAADQLARLAERAPLPDDDSLRGQLASVVHDYWVRAAPERRPAAEVLPGLPAAVLPQMWPEEFEGVWLERYGQRMPSSLADLAGQQFARLPEILARRRAQAAYWRDWALARGWQVADPQPDSEPVWLRFPVLPPDDALKQSPEALAALAAELGVEIGVWFTTAAHPVAVDLPDCPVGLSAARRCLNLPTLLPAGHPHAAGS</sequence>